<keyword evidence="2" id="KW-1185">Reference proteome</keyword>
<accession>A0A444XXQ5</accession>
<dbReference type="Proteomes" id="UP000289738">
    <property type="component" value="Chromosome B08"/>
</dbReference>
<proteinExistence type="predicted"/>
<reference evidence="1 2" key="1">
    <citation type="submission" date="2019-01" db="EMBL/GenBank/DDBJ databases">
        <title>Sequencing of cultivated peanut Arachis hypogaea provides insights into genome evolution and oil improvement.</title>
        <authorList>
            <person name="Chen X."/>
        </authorList>
    </citation>
    <scope>NUCLEOTIDE SEQUENCE [LARGE SCALE GENOMIC DNA]</scope>
    <source>
        <strain evidence="2">cv. Fuhuasheng</strain>
        <tissue evidence="1">Leaves</tissue>
    </source>
</reference>
<dbReference type="AlphaFoldDB" id="A0A444XXQ5"/>
<protein>
    <submittedName>
        <fullName evidence="1">Uncharacterized protein</fullName>
    </submittedName>
</protein>
<sequence length="72" mass="8087">MICVNRVFAALCSFVPLCFPSLASFTCGLVLSLGPFRYPCRRYVRQVALPLVPGWLQLVVVGDEFRMSYSQP</sequence>
<name>A0A444XXQ5_ARAHY</name>
<gene>
    <name evidence="1" type="ORF">Ahy_B08g089305</name>
</gene>
<organism evidence="1 2">
    <name type="scientific">Arachis hypogaea</name>
    <name type="common">Peanut</name>
    <dbReference type="NCBI Taxonomy" id="3818"/>
    <lineage>
        <taxon>Eukaryota</taxon>
        <taxon>Viridiplantae</taxon>
        <taxon>Streptophyta</taxon>
        <taxon>Embryophyta</taxon>
        <taxon>Tracheophyta</taxon>
        <taxon>Spermatophyta</taxon>
        <taxon>Magnoliopsida</taxon>
        <taxon>eudicotyledons</taxon>
        <taxon>Gunneridae</taxon>
        <taxon>Pentapetalae</taxon>
        <taxon>rosids</taxon>
        <taxon>fabids</taxon>
        <taxon>Fabales</taxon>
        <taxon>Fabaceae</taxon>
        <taxon>Papilionoideae</taxon>
        <taxon>50 kb inversion clade</taxon>
        <taxon>dalbergioids sensu lato</taxon>
        <taxon>Dalbergieae</taxon>
        <taxon>Pterocarpus clade</taxon>
        <taxon>Arachis</taxon>
    </lineage>
</organism>
<evidence type="ECO:0000313" key="2">
    <source>
        <dbReference type="Proteomes" id="UP000289738"/>
    </source>
</evidence>
<dbReference type="EMBL" id="SDMP01000018">
    <property type="protein sequence ID" value="RYQ94405.1"/>
    <property type="molecule type" value="Genomic_DNA"/>
</dbReference>
<comment type="caution">
    <text evidence="1">The sequence shown here is derived from an EMBL/GenBank/DDBJ whole genome shotgun (WGS) entry which is preliminary data.</text>
</comment>
<evidence type="ECO:0000313" key="1">
    <source>
        <dbReference type="EMBL" id="RYQ94405.1"/>
    </source>
</evidence>